<dbReference type="GO" id="GO:0016787">
    <property type="term" value="F:hydrolase activity"/>
    <property type="evidence" value="ECO:0007669"/>
    <property type="project" value="UniProtKB-KW"/>
</dbReference>
<sequence>MASWLWPKEFGFLQYLRLKAIAILFRSLGFLSDPFRIRRQRQLVSPKVRQERVQIPSRDKGRFIAGDLYYPPGYTSSSPAPILIHWHGSGFVIQYLRLDALFCSRIAEEAGIVVLDADYRKAPEHPFPCAPQDAEDVLRWRVAVSGFSSGATLSLVAATVLRKKLSHVVNVPLVISVYPATDFTIPVEEKTVPNPVRTLPAPVLRFFRDAYVPNEAVRSNPAASPAFVDPADFPDTTAILAADGDTLWPEADALAEKLKDNGRNVVKHVFRGVAHGFDKRVAEGSLEWTRREELVGISVKLLKQAFRL</sequence>
<comment type="caution">
    <text evidence="3">The sequence shown here is derived from an EMBL/GenBank/DDBJ whole genome shotgun (WGS) entry which is preliminary data.</text>
</comment>
<dbReference type="EMBL" id="JAGPXC010000005">
    <property type="protein sequence ID" value="KAH6653299.1"/>
    <property type="molecule type" value="Genomic_DNA"/>
</dbReference>
<accession>A0A9P8ZXT5</accession>
<dbReference type="PANTHER" id="PTHR48081:SF8">
    <property type="entry name" value="ALPHA_BETA HYDROLASE FOLD-3 DOMAIN-CONTAINING PROTEIN-RELATED"/>
    <property type="match status" value="1"/>
</dbReference>
<dbReference type="PANTHER" id="PTHR48081">
    <property type="entry name" value="AB HYDROLASE SUPERFAMILY PROTEIN C4A8.06C"/>
    <property type="match status" value="1"/>
</dbReference>
<name>A0A9P8ZXT5_9PEZI</name>
<reference evidence="3" key="1">
    <citation type="journal article" date="2021" name="Nat. Commun.">
        <title>Genetic determinants of endophytism in the Arabidopsis root mycobiome.</title>
        <authorList>
            <person name="Mesny F."/>
            <person name="Miyauchi S."/>
            <person name="Thiergart T."/>
            <person name="Pickel B."/>
            <person name="Atanasova L."/>
            <person name="Karlsson M."/>
            <person name="Huettel B."/>
            <person name="Barry K.W."/>
            <person name="Haridas S."/>
            <person name="Chen C."/>
            <person name="Bauer D."/>
            <person name="Andreopoulos W."/>
            <person name="Pangilinan J."/>
            <person name="LaButti K."/>
            <person name="Riley R."/>
            <person name="Lipzen A."/>
            <person name="Clum A."/>
            <person name="Drula E."/>
            <person name="Henrissat B."/>
            <person name="Kohler A."/>
            <person name="Grigoriev I.V."/>
            <person name="Martin F.M."/>
            <person name="Hacquard S."/>
        </authorList>
    </citation>
    <scope>NUCLEOTIDE SEQUENCE</scope>
    <source>
        <strain evidence="3">MPI-SDFR-AT-0073</strain>
    </source>
</reference>
<dbReference type="Pfam" id="PF07859">
    <property type="entry name" value="Abhydrolase_3"/>
    <property type="match status" value="1"/>
</dbReference>
<evidence type="ECO:0000256" key="1">
    <source>
        <dbReference type="ARBA" id="ARBA00022801"/>
    </source>
</evidence>
<organism evidence="3 4">
    <name type="scientific">Truncatella angustata</name>
    <dbReference type="NCBI Taxonomy" id="152316"/>
    <lineage>
        <taxon>Eukaryota</taxon>
        <taxon>Fungi</taxon>
        <taxon>Dikarya</taxon>
        <taxon>Ascomycota</taxon>
        <taxon>Pezizomycotina</taxon>
        <taxon>Sordariomycetes</taxon>
        <taxon>Xylariomycetidae</taxon>
        <taxon>Amphisphaeriales</taxon>
        <taxon>Sporocadaceae</taxon>
        <taxon>Truncatella</taxon>
    </lineage>
</organism>
<gene>
    <name evidence="3" type="ORF">BKA67DRAFT_678520</name>
</gene>
<feature type="domain" description="Alpha/beta hydrolase fold-3" evidence="2">
    <location>
        <begin position="83"/>
        <end position="277"/>
    </location>
</feature>
<dbReference type="InterPro" id="IPR013094">
    <property type="entry name" value="AB_hydrolase_3"/>
</dbReference>
<protein>
    <submittedName>
        <fullName evidence="3">Alpha/Beta hydrolase protein</fullName>
    </submittedName>
</protein>
<keyword evidence="1 3" id="KW-0378">Hydrolase</keyword>
<proteinExistence type="predicted"/>
<dbReference type="InterPro" id="IPR029058">
    <property type="entry name" value="AB_hydrolase_fold"/>
</dbReference>
<dbReference type="GeneID" id="70137746"/>
<dbReference type="OrthoDB" id="19653at2759"/>
<keyword evidence="4" id="KW-1185">Reference proteome</keyword>
<dbReference type="Proteomes" id="UP000758603">
    <property type="component" value="Unassembled WGS sequence"/>
</dbReference>
<dbReference type="AlphaFoldDB" id="A0A9P8ZXT5"/>
<dbReference type="InterPro" id="IPR050300">
    <property type="entry name" value="GDXG_lipolytic_enzyme"/>
</dbReference>
<evidence type="ECO:0000259" key="2">
    <source>
        <dbReference type="Pfam" id="PF07859"/>
    </source>
</evidence>
<evidence type="ECO:0000313" key="4">
    <source>
        <dbReference type="Proteomes" id="UP000758603"/>
    </source>
</evidence>
<dbReference type="RefSeq" id="XP_045957576.1">
    <property type="nucleotide sequence ID" value="XM_046108855.1"/>
</dbReference>
<dbReference type="SUPFAM" id="SSF53474">
    <property type="entry name" value="alpha/beta-Hydrolases"/>
    <property type="match status" value="1"/>
</dbReference>
<evidence type="ECO:0000313" key="3">
    <source>
        <dbReference type="EMBL" id="KAH6653299.1"/>
    </source>
</evidence>
<dbReference type="Gene3D" id="3.40.50.1820">
    <property type="entry name" value="alpha/beta hydrolase"/>
    <property type="match status" value="1"/>
</dbReference>